<dbReference type="PANTHER" id="PTHR43738:SF1">
    <property type="entry name" value="HEMIN TRANSPORT SYSTEM PERMEASE PROTEIN HRTB-RELATED"/>
    <property type="match status" value="1"/>
</dbReference>
<evidence type="ECO:0000256" key="6">
    <source>
        <dbReference type="ARBA" id="ARBA00023136"/>
    </source>
</evidence>
<evidence type="ECO:0000256" key="1">
    <source>
        <dbReference type="ARBA" id="ARBA00004651"/>
    </source>
</evidence>
<comment type="caution">
    <text evidence="9">The sequence shown here is derived from an EMBL/GenBank/DDBJ whole genome shotgun (WGS) entry which is preliminary data.</text>
</comment>
<dbReference type="EMBL" id="JALIEA010000011">
    <property type="protein sequence ID" value="MCJ7857720.1"/>
    <property type="molecule type" value="Genomic_DNA"/>
</dbReference>
<keyword evidence="3" id="KW-1003">Cell membrane</keyword>
<dbReference type="InterPro" id="IPR051125">
    <property type="entry name" value="ABC-4/HrtB_transporter"/>
</dbReference>
<protein>
    <submittedName>
        <fullName evidence="9">ABC transporter permease</fullName>
    </submittedName>
</protein>
<dbReference type="PANTHER" id="PTHR43738">
    <property type="entry name" value="ABC TRANSPORTER, MEMBRANE PROTEIN"/>
    <property type="match status" value="1"/>
</dbReference>
<feature type="transmembrane region" description="Helical" evidence="7">
    <location>
        <begin position="215"/>
        <end position="234"/>
    </location>
</feature>
<evidence type="ECO:0000256" key="3">
    <source>
        <dbReference type="ARBA" id="ARBA00022475"/>
    </source>
</evidence>
<dbReference type="Pfam" id="PF02687">
    <property type="entry name" value="FtsX"/>
    <property type="match status" value="1"/>
</dbReference>
<evidence type="ECO:0000313" key="9">
    <source>
        <dbReference type="EMBL" id="MCJ7857720.1"/>
    </source>
</evidence>
<gene>
    <name evidence="9" type="ORF">MUN33_03180</name>
</gene>
<dbReference type="AlphaFoldDB" id="A0A9X1WFJ9"/>
<keyword evidence="4 7" id="KW-0812">Transmembrane</keyword>
<feature type="transmembrane region" description="Helical" evidence="7">
    <location>
        <begin position="261"/>
        <end position="284"/>
    </location>
</feature>
<reference evidence="9" key="1">
    <citation type="submission" date="2022-04" db="EMBL/GenBank/DDBJ databases">
        <title>Corynebacterium kalidii LD5P10.</title>
        <authorList>
            <person name="Sun J.Q."/>
        </authorList>
    </citation>
    <scope>NUCLEOTIDE SEQUENCE</scope>
    <source>
        <strain evidence="9">LD5P10</strain>
    </source>
</reference>
<keyword evidence="6 7" id="KW-0472">Membrane</keyword>
<evidence type="ECO:0000259" key="8">
    <source>
        <dbReference type="Pfam" id="PF02687"/>
    </source>
</evidence>
<name>A0A9X1WFJ9_9CORY</name>
<dbReference type="RefSeq" id="WP_244803477.1">
    <property type="nucleotide sequence ID" value="NZ_JALIEA010000011.1"/>
</dbReference>
<keyword evidence="10" id="KW-1185">Reference proteome</keyword>
<keyword evidence="2" id="KW-0813">Transport</keyword>
<dbReference type="GO" id="GO:0005886">
    <property type="term" value="C:plasma membrane"/>
    <property type="evidence" value="ECO:0007669"/>
    <property type="project" value="UniProtKB-SubCell"/>
</dbReference>
<comment type="subcellular location">
    <subcellularLocation>
        <location evidence="1">Cell membrane</location>
        <topology evidence="1">Multi-pass membrane protein</topology>
    </subcellularLocation>
</comment>
<feature type="domain" description="ABC3 transporter permease C-terminal" evidence="8">
    <location>
        <begin position="216"/>
        <end position="323"/>
    </location>
</feature>
<evidence type="ECO:0000313" key="10">
    <source>
        <dbReference type="Proteomes" id="UP001139207"/>
    </source>
</evidence>
<accession>A0A9X1WFJ9</accession>
<proteinExistence type="predicted"/>
<evidence type="ECO:0000256" key="7">
    <source>
        <dbReference type="SAM" id="Phobius"/>
    </source>
</evidence>
<dbReference type="InterPro" id="IPR003838">
    <property type="entry name" value="ABC3_permease_C"/>
</dbReference>
<evidence type="ECO:0000256" key="5">
    <source>
        <dbReference type="ARBA" id="ARBA00022989"/>
    </source>
</evidence>
<evidence type="ECO:0000256" key="4">
    <source>
        <dbReference type="ARBA" id="ARBA00022692"/>
    </source>
</evidence>
<dbReference type="Proteomes" id="UP001139207">
    <property type="component" value="Unassembled WGS sequence"/>
</dbReference>
<evidence type="ECO:0000256" key="2">
    <source>
        <dbReference type="ARBA" id="ARBA00022448"/>
    </source>
</evidence>
<keyword evidence="5 7" id="KW-1133">Transmembrane helix</keyword>
<organism evidence="9 10">
    <name type="scientific">Corynebacterium kalidii</name>
    <dbReference type="NCBI Taxonomy" id="2931982"/>
    <lineage>
        <taxon>Bacteria</taxon>
        <taxon>Bacillati</taxon>
        <taxon>Actinomycetota</taxon>
        <taxon>Actinomycetes</taxon>
        <taxon>Mycobacteriales</taxon>
        <taxon>Corynebacteriaceae</taxon>
        <taxon>Corynebacterium</taxon>
    </lineage>
</organism>
<sequence>MYLGLRDITTAKGRFTLITSVVALITLLLVMLTGLTGGLADQNTSALKALGPDRFIFGTGDDPSFTSSTVTDRDRDAWREAAGPTADVVPLGIANTRVDVDGSPEPVTLMGLPPGTRVPGGDVPRSGLLLPDSLGGTADTEYLNHQPVVWADLGTWKDRTGADSPTVLMVTADLDDDAWDAAAERTGTVTATVRDSFAALPAYQSERGSLLAIQGLLYGISALVVMAFLSVWTIQRTRDIAVLRALGATTRYVVTDTAVQAAVILALGVTAGGVAGALLGSLAAGTVPFATTAWTFLLPPAGVLLLGMCGALAAMRRVSTVDPHLALGASS</sequence>
<feature type="transmembrane region" description="Helical" evidence="7">
    <location>
        <begin position="296"/>
        <end position="315"/>
    </location>
</feature>